<dbReference type="InterPro" id="IPR050490">
    <property type="entry name" value="Bact_solute-bd_prot1"/>
</dbReference>
<comment type="caution">
    <text evidence="2">The sequence shown here is derived from an EMBL/GenBank/DDBJ whole genome shotgun (WGS) entry which is preliminary data.</text>
</comment>
<dbReference type="InterPro" id="IPR006059">
    <property type="entry name" value="SBP"/>
</dbReference>
<feature type="transmembrane region" description="Helical" evidence="1">
    <location>
        <begin position="7"/>
        <end position="26"/>
    </location>
</feature>
<reference evidence="2 3" key="1">
    <citation type="submission" date="2021-03" db="EMBL/GenBank/DDBJ databases">
        <title>Antimicrobial resistance genes in bacteria isolated from Japanese honey, and their potential for conferring macrolide and lincosamide resistance in the American foulbrood pathogen Paenibacillus larvae.</title>
        <authorList>
            <person name="Okamoto M."/>
            <person name="Kumagai M."/>
            <person name="Kanamori H."/>
            <person name="Takamatsu D."/>
        </authorList>
    </citation>
    <scope>NUCLEOTIDE SEQUENCE [LARGE SCALE GENOMIC DNA]</scope>
    <source>
        <strain evidence="2 3">J41TS12</strain>
    </source>
</reference>
<keyword evidence="1" id="KW-0472">Membrane</keyword>
<organism evidence="2 3">
    <name type="scientific">Paenibacillus antibioticophila</name>
    <dbReference type="NCBI Taxonomy" id="1274374"/>
    <lineage>
        <taxon>Bacteria</taxon>
        <taxon>Bacillati</taxon>
        <taxon>Bacillota</taxon>
        <taxon>Bacilli</taxon>
        <taxon>Bacillales</taxon>
        <taxon>Paenibacillaceae</taxon>
        <taxon>Paenibacillus</taxon>
    </lineage>
</organism>
<evidence type="ECO:0000313" key="3">
    <source>
        <dbReference type="Proteomes" id="UP000681162"/>
    </source>
</evidence>
<dbReference type="EMBL" id="BORR01000004">
    <property type="protein sequence ID" value="GIO36665.1"/>
    <property type="molecule type" value="Genomic_DNA"/>
</dbReference>
<keyword evidence="3" id="KW-1185">Reference proteome</keyword>
<dbReference type="RefSeq" id="WP_212938988.1">
    <property type="nucleotide sequence ID" value="NZ_BORR01000004.1"/>
</dbReference>
<name>A0A919XUJ1_9BACL</name>
<dbReference type="Proteomes" id="UP000681162">
    <property type="component" value="Unassembled WGS sequence"/>
</dbReference>
<dbReference type="Gene3D" id="3.40.190.10">
    <property type="entry name" value="Periplasmic binding protein-like II"/>
    <property type="match status" value="2"/>
</dbReference>
<dbReference type="SUPFAM" id="SSF53850">
    <property type="entry name" value="Periplasmic binding protein-like II"/>
    <property type="match status" value="1"/>
</dbReference>
<dbReference type="Pfam" id="PF01547">
    <property type="entry name" value="SBP_bac_1"/>
    <property type="match status" value="1"/>
</dbReference>
<accession>A0A919XUJ1</accession>
<keyword evidence="1" id="KW-0812">Transmembrane</keyword>
<dbReference type="PANTHER" id="PTHR43649">
    <property type="entry name" value="ARABINOSE-BINDING PROTEIN-RELATED"/>
    <property type="match status" value="1"/>
</dbReference>
<protein>
    <submittedName>
        <fullName evidence="2">ABC transporter extracellular-binding protein YurO</fullName>
    </submittedName>
</protein>
<evidence type="ECO:0000313" key="2">
    <source>
        <dbReference type="EMBL" id="GIO36665.1"/>
    </source>
</evidence>
<gene>
    <name evidence="2" type="primary">yurO_2</name>
    <name evidence="2" type="ORF">J41TS12_15260</name>
</gene>
<proteinExistence type="predicted"/>
<dbReference type="AlphaFoldDB" id="A0A919XUJ1"/>
<keyword evidence="1" id="KW-1133">Transmembrane helix</keyword>
<evidence type="ECO:0000256" key="1">
    <source>
        <dbReference type="SAM" id="Phobius"/>
    </source>
</evidence>
<sequence>MKKWILNWGWLALYAVVLGISVWIITLNGPEPIEETQTEKITLTFRHFWIKEHDRNMLNIFEDVVDSFQQSHPNIKVNFEGMDQTVHREQKLKSEMVTGTPPDMFVLFAGAEIEPYVRSNRLMDLTDYMTTNHIAGKFRNLDAWTYDGKVYGLPIEGNAEPLFYNRDIFERLGIEPPRTIAELDEAVHTLKENGIIPFALGNEERWPAAIFAHYLMDRYAGSGLINELTRGNSTASFNNSAYLQALVHFKDWVMEGAFSDPANDLSTEDAIDLFTSGRAAMYLNGSWDITLFHSASGGEDFSKRVGVMSFPTEKLGQQAALAGGYTIGIALSANLEDAKRDAALELLQAFYTEEVQRRIVYEGQRIPSMDITFDAEKTGPVFEQVLGLIEQSDHIFLPYDNAMSPEVSQAFLKVIGELITGSVLPAEGLDEIQSTSEQYWRLRGSSISD</sequence>
<dbReference type="PANTHER" id="PTHR43649:SF14">
    <property type="entry name" value="BLR3389 PROTEIN"/>
    <property type="match status" value="1"/>
</dbReference>